<gene>
    <name evidence="9" type="ORF">PPYR_12970</name>
</gene>
<keyword evidence="10" id="KW-1185">Reference proteome</keyword>
<keyword evidence="4" id="KW-0521">NADP</keyword>
<proteinExistence type="predicted"/>
<keyword evidence="7" id="KW-0812">Transmembrane</keyword>
<dbReference type="InterPro" id="IPR036188">
    <property type="entry name" value="FAD/NAD-bd_sf"/>
</dbReference>
<keyword evidence="6" id="KW-0503">Monooxygenase</keyword>
<dbReference type="PANTHER" id="PTHR46028:SF2">
    <property type="entry name" value="KYNURENINE 3-MONOOXYGENASE"/>
    <property type="match status" value="1"/>
</dbReference>
<evidence type="ECO:0000256" key="3">
    <source>
        <dbReference type="ARBA" id="ARBA00022827"/>
    </source>
</evidence>
<dbReference type="GO" id="GO:0071949">
    <property type="term" value="F:FAD binding"/>
    <property type="evidence" value="ECO:0007669"/>
    <property type="project" value="InterPro"/>
</dbReference>
<evidence type="ECO:0000313" key="10">
    <source>
        <dbReference type="Proteomes" id="UP000327044"/>
    </source>
</evidence>
<reference evidence="9 10" key="1">
    <citation type="journal article" date="2018" name="Elife">
        <title>Firefly genomes illuminate parallel origins of bioluminescence in beetles.</title>
        <authorList>
            <person name="Fallon T.R."/>
            <person name="Lower S.E."/>
            <person name="Chang C.H."/>
            <person name="Bessho-Uehara M."/>
            <person name="Martin G.J."/>
            <person name="Bewick A.J."/>
            <person name="Behringer M."/>
            <person name="Debat H.J."/>
            <person name="Wong I."/>
            <person name="Day J.C."/>
            <person name="Suvorov A."/>
            <person name="Silva C.J."/>
            <person name="Stanger-Hall K.F."/>
            <person name="Hall D.W."/>
            <person name="Schmitz R.J."/>
            <person name="Nelson D.R."/>
            <person name="Lewis S.M."/>
            <person name="Shigenobu S."/>
            <person name="Bybee S.M."/>
            <person name="Larracuente A.M."/>
            <person name="Oba Y."/>
            <person name="Weng J.K."/>
        </authorList>
    </citation>
    <scope>NUCLEOTIDE SEQUENCE [LARGE SCALE GENOMIC DNA]</scope>
    <source>
        <strain evidence="9">1611_PpyrPB1</strain>
        <tissue evidence="9">Whole body</tissue>
    </source>
</reference>
<comment type="caution">
    <text evidence="9">The sequence shown here is derived from an EMBL/GenBank/DDBJ whole genome shotgun (WGS) entry which is preliminary data.</text>
</comment>
<dbReference type="GO" id="GO:0070189">
    <property type="term" value="P:kynurenine metabolic process"/>
    <property type="evidence" value="ECO:0007669"/>
    <property type="project" value="TreeGrafter"/>
</dbReference>
<dbReference type="SUPFAM" id="SSF51905">
    <property type="entry name" value="FAD/NAD(P)-binding domain"/>
    <property type="match status" value="1"/>
</dbReference>
<evidence type="ECO:0000256" key="7">
    <source>
        <dbReference type="SAM" id="Phobius"/>
    </source>
</evidence>
<sequence>MYVYTMTPQSTVNLLLKLPLHSASNSQMKKTVKLKIAIIGGGLVGPICALYMARRGFHVTVFEHRRDPRDWGFVGGRSYNLAVSHRALRALRELGLEKDVLSASVAMNGRYLHQLNRKYKALLYDPKDGQCLYSIPRGVLNRILLDVLTKTNNIEIVFEHKLLAAKRLAN</sequence>
<evidence type="ECO:0000256" key="5">
    <source>
        <dbReference type="ARBA" id="ARBA00023002"/>
    </source>
</evidence>
<keyword evidence="3" id="KW-0274">FAD</keyword>
<keyword evidence="7" id="KW-0472">Membrane</keyword>
<dbReference type="OrthoDB" id="10053569at2759"/>
<evidence type="ECO:0000259" key="8">
    <source>
        <dbReference type="Pfam" id="PF01494"/>
    </source>
</evidence>
<evidence type="ECO:0000256" key="2">
    <source>
        <dbReference type="ARBA" id="ARBA00022630"/>
    </source>
</evidence>
<evidence type="ECO:0000256" key="4">
    <source>
        <dbReference type="ARBA" id="ARBA00022857"/>
    </source>
</evidence>
<dbReference type="EMBL" id="VVIM01000009">
    <property type="protein sequence ID" value="KAB0793350.1"/>
    <property type="molecule type" value="Genomic_DNA"/>
</dbReference>
<name>A0A5N4A7Q4_PHOPY</name>
<dbReference type="Pfam" id="PF01494">
    <property type="entry name" value="FAD_binding_3"/>
    <property type="match status" value="1"/>
</dbReference>
<comment type="cofactor">
    <cofactor evidence="1">
        <name>FAD</name>
        <dbReference type="ChEBI" id="CHEBI:57692"/>
    </cofactor>
</comment>
<evidence type="ECO:0000256" key="6">
    <source>
        <dbReference type="ARBA" id="ARBA00023033"/>
    </source>
</evidence>
<dbReference type="InterPro" id="IPR002938">
    <property type="entry name" value="FAD-bd"/>
</dbReference>
<dbReference type="InParanoid" id="A0A5N4A7Q4"/>
<dbReference type="GO" id="GO:0004502">
    <property type="term" value="F:kynurenine 3-monooxygenase activity"/>
    <property type="evidence" value="ECO:0007669"/>
    <property type="project" value="TreeGrafter"/>
</dbReference>
<dbReference type="PANTHER" id="PTHR46028">
    <property type="entry name" value="KYNURENINE 3-MONOOXYGENASE"/>
    <property type="match status" value="1"/>
</dbReference>
<evidence type="ECO:0000256" key="1">
    <source>
        <dbReference type="ARBA" id="ARBA00001974"/>
    </source>
</evidence>
<keyword evidence="7" id="KW-1133">Transmembrane helix</keyword>
<dbReference type="Proteomes" id="UP000327044">
    <property type="component" value="Unassembled WGS sequence"/>
</dbReference>
<keyword evidence="2" id="KW-0285">Flavoprotein</keyword>
<evidence type="ECO:0000313" key="9">
    <source>
        <dbReference type="EMBL" id="KAB0793350.1"/>
    </source>
</evidence>
<feature type="transmembrane region" description="Helical" evidence="7">
    <location>
        <begin position="34"/>
        <end position="53"/>
    </location>
</feature>
<dbReference type="AlphaFoldDB" id="A0A5N4A7Q4"/>
<dbReference type="Gene3D" id="3.50.50.60">
    <property type="entry name" value="FAD/NAD(P)-binding domain"/>
    <property type="match status" value="1"/>
</dbReference>
<dbReference type="GO" id="GO:0005741">
    <property type="term" value="C:mitochondrial outer membrane"/>
    <property type="evidence" value="ECO:0007669"/>
    <property type="project" value="TreeGrafter"/>
</dbReference>
<organism evidence="9 10">
    <name type="scientific">Photinus pyralis</name>
    <name type="common">Common eastern firefly</name>
    <name type="synonym">Lampyris pyralis</name>
    <dbReference type="NCBI Taxonomy" id="7054"/>
    <lineage>
        <taxon>Eukaryota</taxon>
        <taxon>Metazoa</taxon>
        <taxon>Ecdysozoa</taxon>
        <taxon>Arthropoda</taxon>
        <taxon>Hexapoda</taxon>
        <taxon>Insecta</taxon>
        <taxon>Pterygota</taxon>
        <taxon>Neoptera</taxon>
        <taxon>Endopterygota</taxon>
        <taxon>Coleoptera</taxon>
        <taxon>Polyphaga</taxon>
        <taxon>Elateriformia</taxon>
        <taxon>Elateroidea</taxon>
        <taxon>Lampyridae</taxon>
        <taxon>Lampyrinae</taxon>
        <taxon>Photinus</taxon>
    </lineage>
</organism>
<accession>A0A5N4A7Q4</accession>
<protein>
    <recommendedName>
        <fullName evidence="8">FAD-binding domain-containing protein</fullName>
    </recommendedName>
</protein>
<keyword evidence="5" id="KW-0560">Oxidoreductase</keyword>
<feature type="domain" description="FAD-binding" evidence="8">
    <location>
        <begin position="34"/>
        <end position="165"/>
    </location>
</feature>